<keyword evidence="2" id="KW-1185">Reference proteome</keyword>
<evidence type="ECO:0000313" key="1">
    <source>
        <dbReference type="EMBL" id="KAK0707776.1"/>
    </source>
</evidence>
<protein>
    <submittedName>
        <fullName evidence="1">Uncharacterized protein</fullName>
    </submittedName>
</protein>
<dbReference type="EMBL" id="JAUKUA010000006">
    <property type="protein sequence ID" value="KAK0707776.1"/>
    <property type="molecule type" value="Genomic_DNA"/>
</dbReference>
<evidence type="ECO:0000313" key="2">
    <source>
        <dbReference type="Proteomes" id="UP001172102"/>
    </source>
</evidence>
<proteinExistence type="predicted"/>
<sequence length="155" mass="17156">MAALPLPAVIAGAFETLRIQSELAANFAPLQDQQNVLAAIQGLGQQMNQRFEQMNQRFDTLENRQINFEIAAVNARLVQADSAAVLQRPVDIRDGGDIPNFPATQQQLYTMNDAEAVIDTILPALGINLPPDVPLAIKRESIIRRWILNKGTREL</sequence>
<dbReference type="Proteomes" id="UP001172102">
    <property type="component" value="Unassembled WGS sequence"/>
</dbReference>
<comment type="caution">
    <text evidence="1">The sequence shown here is derived from an EMBL/GenBank/DDBJ whole genome shotgun (WGS) entry which is preliminary data.</text>
</comment>
<organism evidence="1 2">
    <name type="scientific">Lasiosphaeris hirsuta</name>
    <dbReference type="NCBI Taxonomy" id="260670"/>
    <lineage>
        <taxon>Eukaryota</taxon>
        <taxon>Fungi</taxon>
        <taxon>Dikarya</taxon>
        <taxon>Ascomycota</taxon>
        <taxon>Pezizomycotina</taxon>
        <taxon>Sordariomycetes</taxon>
        <taxon>Sordariomycetidae</taxon>
        <taxon>Sordariales</taxon>
        <taxon>Lasiosphaeriaceae</taxon>
        <taxon>Lasiosphaeris</taxon>
    </lineage>
</organism>
<accession>A0AA40A1Z5</accession>
<gene>
    <name evidence="1" type="ORF">B0H67DRAFT_588553</name>
</gene>
<name>A0AA40A1Z5_9PEZI</name>
<dbReference type="AlphaFoldDB" id="A0AA40A1Z5"/>
<reference evidence="1" key="1">
    <citation type="submission" date="2023-06" db="EMBL/GenBank/DDBJ databases">
        <title>Genome-scale phylogeny and comparative genomics of the fungal order Sordariales.</title>
        <authorList>
            <consortium name="Lawrence Berkeley National Laboratory"/>
            <person name="Hensen N."/>
            <person name="Bonometti L."/>
            <person name="Westerberg I."/>
            <person name="Brannstrom I.O."/>
            <person name="Guillou S."/>
            <person name="Cros-Aarteil S."/>
            <person name="Calhoun S."/>
            <person name="Haridas S."/>
            <person name="Kuo A."/>
            <person name="Mondo S."/>
            <person name="Pangilinan J."/>
            <person name="Riley R."/>
            <person name="Labutti K."/>
            <person name="Andreopoulos B."/>
            <person name="Lipzen A."/>
            <person name="Chen C."/>
            <person name="Yanf M."/>
            <person name="Daum C."/>
            <person name="Ng V."/>
            <person name="Clum A."/>
            <person name="Steindorff A."/>
            <person name="Ohm R."/>
            <person name="Martin F."/>
            <person name="Silar P."/>
            <person name="Natvig D."/>
            <person name="Lalanne C."/>
            <person name="Gautier V."/>
            <person name="Ament-Velasquez S.L."/>
            <person name="Kruys A."/>
            <person name="Hutchinson M.I."/>
            <person name="Powell A.J."/>
            <person name="Barry K."/>
            <person name="Miller A.N."/>
            <person name="Grigoriev I.V."/>
            <person name="Debuchy R."/>
            <person name="Gladieux P."/>
            <person name="Thoren M.H."/>
            <person name="Johannesson H."/>
        </authorList>
    </citation>
    <scope>NUCLEOTIDE SEQUENCE</scope>
    <source>
        <strain evidence="1">SMH4607-1</strain>
    </source>
</reference>